<evidence type="ECO:0000313" key="2">
    <source>
        <dbReference type="Proteomes" id="UP001327560"/>
    </source>
</evidence>
<accession>A0AAQ3QKN0</accession>
<name>A0AAQ3QKN0_9LILI</name>
<dbReference type="PANTHER" id="PTHR46890">
    <property type="entry name" value="NON-LTR RETROLELEMENT REVERSE TRANSCRIPTASE-LIKE PROTEIN-RELATED"/>
    <property type="match status" value="1"/>
</dbReference>
<keyword evidence="2" id="KW-1185">Reference proteome</keyword>
<reference evidence="1 2" key="1">
    <citation type="submission" date="2023-10" db="EMBL/GenBank/DDBJ databases">
        <title>Chromosome-scale genome assembly provides insights into flower coloration mechanisms of Canna indica.</title>
        <authorList>
            <person name="Li C."/>
        </authorList>
    </citation>
    <scope>NUCLEOTIDE SEQUENCE [LARGE SCALE GENOMIC DNA]</scope>
    <source>
        <tissue evidence="1">Flower</tissue>
    </source>
</reference>
<dbReference type="InterPro" id="IPR052343">
    <property type="entry name" value="Retrotransposon-Effector_Assoc"/>
</dbReference>
<evidence type="ECO:0008006" key="3">
    <source>
        <dbReference type="Google" id="ProtNLM"/>
    </source>
</evidence>
<dbReference type="AlphaFoldDB" id="A0AAQ3QKN0"/>
<protein>
    <recommendedName>
        <fullName evidence="3">Reverse transcriptase</fullName>
    </recommendedName>
</protein>
<evidence type="ECO:0000313" key="1">
    <source>
        <dbReference type="EMBL" id="WOL14864.1"/>
    </source>
</evidence>
<sequence>MRIKVSNTMNMNLTRPVIEGEIKGAVFSLDPNAAPMDNGFTSWFFQYYWEILGRDVCKAVQNFFSDGRMLKSFNYTHTCLVPKWIKVCISIVSYSAIVDGQPVGFFRPSRGLRQGDLSPYLFLFYPEGLTHLLYTGEQLHKANEAHCKNLLDILHSYGEYSARELTTLNDKYLGLPSVVGRSKRIAYTFVKEKEPPSRSLSTAEMMQLSFGDARSFKMFFCSNKASEMFEAEPRRLSPNPVCHLREHGQEMHREGYSYTTY</sequence>
<organism evidence="1 2">
    <name type="scientific">Canna indica</name>
    <name type="common">Indian-shot</name>
    <dbReference type="NCBI Taxonomy" id="4628"/>
    <lineage>
        <taxon>Eukaryota</taxon>
        <taxon>Viridiplantae</taxon>
        <taxon>Streptophyta</taxon>
        <taxon>Embryophyta</taxon>
        <taxon>Tracheophyta</taxon>
        <taxon>Spermatophyta</taxon>
        <taxon>Magnoliopsida</taxon>
        <taxon>Liliopsida</taxon>
        <taxon>Zingiberales</taxon>
        <taxon>Cannaceae</taxon>
        <taxon>Canna</taxon>
    </lineage>
</organism>
<dbReference type="EMBL" id="CP136896">
    <property type="protein sequence ID" value="WOL14864.1"/>
    <property type="molecule type" value="Genomic_DNA"/>
</dbReference>
<dbReference type="PANTHER" id="PTHR46890:SF48">
    <property type="entry name" value="RNA-DIRECTED DNA POLYMERASE"/>
    <property type="match status" value="1"/>
</dbReference>
<proteinExistence type="predicted"/>
<dbReference type="Proteomes" id="UP001327560">
    <property type="component" value="Chromosome 7"/>
</dbReference>
<gene>
    <name evidence="1" type="ORF">Cni_G23645</name>
</gene>